<dbReference type="InterPro" id="IPR001451">
    <property type="entry name" value="Hexapep"/>
</dbReference>
<dbReference type="EMBL" id="WCUV01000019">
    <property type="protein sequence ID" value="KAB4087237.1"/>
    <property type="molecule type" value="Genomic_DNA"/>
</dbReference>
<proteinExistence type="predicted"/>
<evidence type="ECO:0000256" key="3">
    <source>
        <dbReference type="ARBA" id="ARBA00023315"/>
    </source>
</evidence>
<dbReference type="RefSeq" id="WP_118936530.1">
    <property type="nucleotide sequence ID" value="NZ_CP103250.1"/>
</dbReference>
<dbReference type="CDD" id="cd04647">
    <property type="entry name" value="LbH_MAT_like"/>
    <property type="match status" value="1"/>
</dbReference>
<dbReference type="InterPro" id="IPR051159">
    <property type="entry name" value="Hexapeptide_acetyltransf"/>
</dbReference>
<dbReference type="SUPFAM" id="SSF51161">
    <property type="entry name" value="Trimeric LpxA-like enzymes"/>
    <property type="match status" value="1"/>
</dbReference>
<dbReference type="InterPro" id="IPR018357">
    <property type="entry name" value="Hexapep_transf_CS"/>
</dbReference>
<dbReference type="PANTHER" id="PTHR23416:SF78">
    <property type="entry name" value="LIPOPOLYSACCHARIDE BIOSYNTHESIS O-ACETYL TRANSFERASE WBBJ-RELATED"/>
    <property type="match status" value="1"/>
</dbReference>
<dbReference type="GO" id="GO:0016746">
    <property type="term" value="F:acyltransferase activity"/>
    <property type="evidence" value="ECO:0007669"/>
    <property type="project" value="UniProtKB-KW"/>
</dbReference>
<comment type="caution">
    <text evidence="4">The sequence shown here is derived from an EMBL/GenBank/DDBJ whole genome shotgun (WGS) entry which is preliminary data.</text>
</comment>
<dbReference type="Pfam" id="PF00132">
    <property type="entry name" value="Hexapep"/>
    <property type="match status" value="1"/>
</dbReference>
<dbReference type="Gene3D" id="2.160.10.10">
    <property type="entry name" value="Hexapeptide repeat proteins"/>
    <property type="match status" value="1"/>
</dbReference>
<evidence type="ECO:0000313" key="4">
    <source>
        <dbReference type="EMBL" id="KAB4087237.1"/>
    </source>
</evidence>
<evidence type="ECO:0000256" key="1">
    <source>
        <dbReference type="ARBA" id="ARBA00022679"/>
    </source>
</evidence>
<keyword evidence="3 4" id="KW-0012">Acyltransferase</keyword>
<evidence type="ECO:0000256" key="2">
    <source>
        <dbReference type="ARBA" id="ARBA00022737"/>
    </source>
</evidence>
<keyword evidence="1 4" id="KW-0808">Transferase</keyword>
<organism evidence="4 5">
    <name type="scientific">Bacteroides uniformis</name>
    <dbReference type="NCBI Taxonomy" id="820"/>
    <lineage>
        <taxon>Bacteria</taxon>
        <taxon>Pseudomonadati</taxon>
        <taxon>Bacteroidota</taxon>
        <taxon>Bacteroidia</taxon>
        <taxon>Bacteroidales</taxon>
        <taxon>Bacteroidaceae</taxon>
        <taxon>Bacteroides</taxon>
    </lineage>
</organism>
<dbReference type="AlphaFoldDB" id="A0A7J5GDB3"/>
<keyword evidence="2" id="KW-0677">Repeat</keyword>
<protein>
    <submittedName>
        <fullName evidence="4">Acyltransferase</fullName>
    </submittedName>
</protein>
<dbReference type="Proteomes" id="UP000432488">
    <property type="component" value="Unassembled WGS sequence"/>
</dbReference>
<gene>
    <name evidence="4" type="ORF">GAQ56_20215</name>
</gene>
<dbReference type="PANTHER" id="PTHR23416">
    <property type="entry name" value="SIALIC ACID SYNTHASE-RELATED"/>
    <property type="match status" value="1"/>
</dbReference>
<sequence>MDWLKKVLSSLWLLPIRLKSNIIINKVLFLKTTISVSKTSEIVISDATIIRNSMKIRGNNSYVSAVNSSITNSQIVIDGDNCHLILQEGTMINNSKIVIRGVNCAIEIGEGTTIGSGDFVCMGIGNSINIGARCMIADNVDVWATDSHPIVDRESGNLLNTSSSILIADHVWIGKSASVLKGVKVGQGSVIGMKSVVTHDVEPYSLYVGVPAKKIKGSIMWERNFIKQ</sequence>
<accession>A0A7J5GDB3</accession>
<reference evidence="4 5" key="1">
    <citation type="journal article" date="2019" name="Nat. Med.">
        <title>A library of human gut bacterial isolates paired with longitudinal multiomics data enables mechanistic microbiome research.</title>
        <authorList>
            <person name="Poyet M."/>
            <person name="Groussin M."/>
            <person name="Gibbons S.M."/>
            <person name="Avila-Pacheco J."/>
            <person name="Jiang X."/>
            <person name="Kearney S.M."/>
            <person name="Perrotta A.R."/>
            <person name="Berdy B."/>
            <person name="Zhao S."/>
            <person name="Lieberman T.D."/>
            <person name="Swanson P.K."/>
            <person name="Smith M."/>
            <person name="Roesemann S."/>
            <person name="Alexander J.E."/>
            <person name="Rich S.A."/>
            <person name="Livny J."/>
            <person name="Vlamakis H."/>
            <person name="Clish C."/>
            <person name="Bullock K."/>
            <person name="Deik A."/>
            <person name="Scott J."/>
            <person name="Pierce K.A."/>
            <person name="Xavier R.J."/>
            <person name="Alm E.J."/>
        </authorList>
    </citation>
    <scope>NUCLEOTIDE SEQUENCE [LARGE SCALE GENOMIC DNA]</scope>
    <source>
        <strain evidence="4 5">BIOML-A42</strain>
    </source>
</reference>
<dbReference type="InterPro" id="IPR011004">
    <property type="entry name" value="Trimer_LpxA-like_sf"/>
</dbReference>
<name>A0A7J5GDB3_BACUN</name>
<evidence type="ECO:0000313" key="5">
    <source>
        <dbReference type="Proteomes" id="UP000432488"/>
    </source>
</evidence>
<dbReference type="PROSITE" id="PS00101">
    <property type="entry name" value="HEXAPEP_TRANSFERASES"/>
    <property type="match status" value="1"/>
</dbReference>